<feature type="chain" id="PRO_5015181852" description="Parallel beta helix pectate lyase-like protein" evidence="1">
    <location>
        <begin position="22"/>
        <end position="490"/>
    </location>
</feature>
<evidence type="ECO:0008006" key="4">
    <source>
        <dbReference type="Google" id="ProtNLM"/>
    </source>
</evidence>
<protein>
    <recommendedName>
        <fullName evidence="4">Parallel beta helix pectate lyase-like protein</fullName>
    </recommendedName>
</protein>
<dbReference type="OrthoDB" id="1111178at2"/>
<feature type="signal peptide" evidence="1">
    <location>
        <begin position="1"/>
        <end position="21"/>
    </location>
</feature>
<keyword evidence="1" id="KW-0732">Signal</keyword>
<sequence length="490" mass="53511">MHIKKILNWLLPVFILSLVLAAPSCSKKDKFLTSGGEVAFSSDTLMFDTVFTAQGSATRSIRIYNKQKDKIKISSIRLRKGANSPYRLNINGQEGKQVNDVEIAGNDSVWVFAAITIDPTDANKPFVVDDDLVVTLNGTEFSIPFIAFGQNAYYIVDSVLTTQTWKNDKPYVIIRSALVDTGATLTIPGGARIYLHRDSRLFVQGTLKVNGTRTDSVTFQGDRLDPLVWIGDYIDLPGQWGGLYFTQESHDNEINYAFIKNGGASTTIRIGGEDVPVQPATIQVDKALVARATPTLKITNSVIKTSQGYGIFSFGGSVTAENCRIVECAGENIAFLKGGDYKLYNCTIGTYGSQYVAHSDNGSMAILNYYATSQTTYDGGDLRAEIKNCIIYGSLDNEVFFDKKNDFLANVTIQNCLLRTVEGIPAFVNNMGGIIQNQDPRFKDVSKDDYHLLEGSPAIGTGITAGSLSADLDGKPRGIPPSMGCYEYQP</sequence>
<reference evidence="2 3" key="1">
    <citation type="submission" date="2018-03" db="EMBL/GenBank/DDBJ databases">
        <title>Genomic Encyclopedia of Type Strains, Phase III (KMG-III): the genomes of soil and plant-associated and newly described type strains.</title>
        <authorList>
            <person name="Whitman W."/>
        </authorList>
    </citation>
    <scope>NUCLEOTIDE SEQUENCE [LARGE SCALE GENOMIC DNA]</scope>
    <source>
        <strain evidence="2 3">CGMCC 1.12700</strain>
    </source>
</reference>
<evidence type="ECO:0000313" key="2">
    <source>
        <dbReference type="EMBL" id="PSK92500.1"/>
    </source>
</evidence>
<dbReference type="EMBL" id="PYGD01000003">
    <property type="protein sequence ID" value="PSK92500.1"/>
    <property type="molecule type" value="Genomic_DNA"/>
</dbReference>
<proteinExistence type="predicted"/>
<comment type="caution">
    <text evidence="2">The sequence shown here is derived from an EMBL/GenBank/DDBJ whole genome shotgun (WGS) entry which is preliminary data.</text>
</comment>
<dbReference type="SUPFAM" id="SSF51126">
    <property type="entry name" value="Pectin lyase-like"/>
    <property type="match status" value="1"/>
</dbReference>
<gene>
    <name evidence="2" type="ORF">B0I18_10377</name>
</gene>
<dbReference type="AlphaFoldDB" id="A0A2P8D5K6"/>
<dbReference type="Gene3D" id="2.160.20.10">
    <property type="entry name" value="Single-stranded right-handed beta-helix, Pectin lyase-like"/>
    <property type="match status" value="1"/>
</dbReference>
<dbReference type="InterPro" id="IPR012334">
    <property type="entry name" value="Pectin_lyas_fold"/>
</dbReference>
<keyword evidence="3" id="KW-1185">Reference proteome</keyword>
<dbReference type="RefSeq" id="WP_106522690.1">
    <property type="nucleotide sequence ID" value="NZ_PYGD01000003.1"/>
</dbReference>
<organism evidence="2 3">
    <name type="scientific">Taibaiella chishuiensis</name>
    <dbReference type="NCBI Taxonomy" id="1434707"/>
    <lineage>
        <taxon>Bacteria</taxon>
        <taxon>Pseudomonadati</taxon>
        <taxon>Bacteroidota</taxon>
        <taxon>Chitinophagia</taxon>
        <taxon>Chitinophagales</taxon>
        <taxon>Chitinophagaceae</taxon>
        <taxon>Taibaiella</taxon>
    </lineage>
</organism>
<dbReference type="InterPro" id="IPR011050">
    <property type="entry name" value="Pectin_lyase_fold/virulence"/>
</dbReference>
<evidence type="ECO:0000313" key="3">
    <source>
        <dbReference type="Proteomes" id="UP000240572"/>
    </source>
</evidence>
<dbReference type="Proteomes" id="UP000240572">
    <property type="component" value="Unassembled WGS sequence"/>
</dbReference>
<name>A0A2P8D5K6_9BACT</name>
<evidence type="ECO:0000256" key="1">
    <source>
        <dbReference type="SAM" id="SignalP"/>
    </source>
</evidence>
<accession>A0A2P8D5K6</accession>